<reference evidence="2" key="1">
    <citation type="journal article" date="2018" name="Genome Biol. Evol.">
        <title>Genomics and development of Lentinus tigrinus, a white-rot wood-decaying mushroom with dimorphic fruiting bodies.</title>
        <authorList>
            <person name="Wu B."/>
            <person name="Xu Z."/>
            <person name="Knudson A."/>
            <person name="Carlson A."/>
            <person name="Chen N."/>
            <person name="Kovaka S."/>
            <person name="LaButti K."/>
            <person name="Lipzen A."/>
            <person name="Pennachio C."/>
            <person name="Riley R."/>
            <person name="Schakwitz W."/>
            <person name="Umezawa K."/>
            <person name="Ohm R.A."/>
            <person name="Grigoriev I.V."/>
            <person name="Nagy L.G."/>
            <person name="Gibbons J."/>
            <person name="Hibbett D."/>
        </authorList>
    </citation>
    <scope>NUCLEOTIDE SEQUENCE [LARGE SCALE GENOMIC DNA]</scope>
    <source>
        <strain evidence="2">ALCF2SS1-6</strain>
    </source>
</reference>
<evidence type="ECO:0000313" key="3">
    <source>
        <dbReference type="Proteomes" id="UP000313359"/>
    </source>
</evidence>
<feature type="region of interest" description="Disordered" evidence="1">
    <location>
        <begin position="86"/>
        <end position="110"/>
    </location>
</feature>
<sequence length="125" mass="13802">MVVPVAISISTCKIRRKAAREGGRRVLRCLCLCLRLLSLCRLLVTRYSLLSTQYSVSQVVSPMQRSFPFPFSQVSVTSKACVPREAQGPLSLSPSPSLRRPNSLPLQPLLPLLPRLPLPYPESTG</sequence>
<protein>
    <submittedName>
        <fullName evidence="2">Uncharacterized protein</fullName>
    </submittedName>
</protein>
<evidence type="ECO:0000313" key="2">
    <source>
        <dbReference type="EMBL" id="RPD60425.1"/>
    </source>
</evidence>
<dbReference type="AlphaFoldDB" id="A0A5C2S996"/>
<keyword evidence="3" id="KW-1185">Reference proteome</keyword>
<accession>A0A5C2S996</accession>
<dbReference type="Proteomes" id="UP000313359">
    <property type="component" value="Unassembled WGS sequence"/>
</dbReference>
<gene>
    <name evidence="2" type="ORF">L227DRAFT_102446</name>
</gene>
<feature type="compositionally biased region" description="Low complexity" evidence="1">
    <location>
        <begin position="89"/>
        <end position="110"/>
    </location>
</feature>
<name>A0A5C2S996_9APHY</name>
<proteinExistence type="predicted"/>
<dbReference type="EMBL" id="ML122266">
    <property type="protein sequence ID" value="RPD60425.1"/>
    <property type="molecule type" value="Genomic_DNA"/>
</dbReference>
<evidence type="ECO:0000256" key="1">
    <source>
        <dbReference type="SAM" id="MobiDB-lite"/>
    </source>
</evidence>
<organism evidence="2 3">
    <name type="scientific">Lentinus tigrinus ALCF2SS1-6</name>
    <dbReference type="NCBI Taxonomy" id="1328759"/>
    <lineage>
        <taxon>Eukaryota</taxon>
        <taxon>Fungi</taxon>
        <taxon>Dikarya</taxon>
        <taxon>Basidiomycota</taxon>
        <taxon>Agaricomycotina</taxon>
        <taxon>Agaricomycetes</taxon>
        <taxon>Polyporales</taxon>
        <taxon>Polyporaceae</taxon>
        <taxon>Lentinus</taxon>
    </lineage>
</organism>